<dbReference type="InterPro" id="IPR000253">
    <property type="entry name" value="FHA_dom"/>
</dbReference>
<dbReference type="AlphaFoldDB" id="A0AAU9JJZ6"/>
<dbReference type="CDD" id="cd16495">
    <property type="entry name" value="RING_CH-C4HC3_MARCH"/>
    <property type="match status" value="1"/>
</dbReference>
<feature type="domain" description="RING-CH-type" evidence="6">
    <location>
        <begin position="165"/>
        <end position="241"/>
    </location>
</feature>
<proteinExistence type="predicted"/>
<evidence type="ECO:0000256" key="4">
    <source>
        <dbReference type="SAM" id="MobiDB-lite"/>
    </source>
</evidence>
<dbReference type="SMART" id="SM00744">
    <property type="entry name" value="RINGv"/>
    <property type="match status" value="1"/>
</dbReference>
<organism evidence="7 8">
    <name type="scientific">Blepharisma stoltei</name>
    <dbReference type="NCBI Taxonomy" id="1481888"/>
    <lineage>
        <taxon>Eukaryota</taxon>
        <taxon>Sar</taxon>
        <taxon>Alveolata</taxon>
        <taxon>Ciliophora</taxon>
        <taxon>Postciliodesmatophora</taxon>
        <taxon>Heterotrichea</taxon>
        <taxon>Heterotrichida</taxon>
        <taxon>Blepharismidae</taxon>
        <taxon>Blepharisma</taxon>
    </lineage>
</organism>
<feature type="region of interest" description="Disordered" evidence="4">
    <location>
        <begin position="435"/>
        <end position="476"/>
    </location>
</feature>
<evidence type="ECO:0008006" key="9">
    <source>
        <dbReference type="Google" id="ProtNLM"/>
    </source>
</evidence>
<dbReference type="GO" id="GO:0008270">
    <property type="term" value="F:zinc ion binding"/>
    <property type="evidence" value="ECO:0007669"/>
    <property type="project" value="UniProtKB-KW"/>
</dbReference>
<evidence type="ECO:0000256" key="2">
    <source>
        <dbReference type="ARBA" id="ARBA00022771"/>
    </source>
</evidence>
<evidence type="ECO:0000313" key="8">
    <source>
        <dbReference type="Proteomes" id="UP001162131"/>
    </source>
</evidence>
<evidence type="ECO:0000256" key="1">
    <source>
        <dbReference type="ARBA" id="ARBA00022723"/>
    </source>
</evidence>
<dbReference type="PANTHER" id="PTHR46210">
    <property type="entry name" value="FHA DOMAIN-CONTAINING PROTEIN"/>
    <property type="match status" value="1"/>
</dbReference>
<dbReference type="PROSITE" id="PS51292">
    <property type="entry name" value="ZF_RING_CH"/>
    <property type="match status" value="1"/>
</dbReference>
<dbReference type="Proteomes" id="UP001162131">
    <property type="component" value="Unassembled WGS sequence"/>
</dbReference>
<comment type="caution">
    <text evidence="7">The sequence shown here is derived from an EMBL/GenBank/DDBJ whole genome shotgun (WGS) entry which is preliminary data.</text>
</comment>
<evidence type="ECO:0000259" key="6">
    <source>
        <dbReference type="PROSITE" id="PS51292"/>
    </source>
</evidence>
<keyword evidence="1" id="KW-0479">Metal-binding</keyword>
<dbReference type="Gene3D" id="3.30.40.10">
    <property type="entry name" value="Zinc/RING finger domain, C3HC4 (zinc finger)"/>
    <property type="match status" value="1"/>
</dbReference>
<dbReference type="SUPFAM" id="SSF57850">
    <property type="entry name" value="RING/U-box"/>
    <property type="match status" value="1"/>
</dbReference>
<keyword evidence="8" id="KW-1185">Reference proteome</keyword>
<accession>A0AAU9JJZ6</accession>
<dbReference type="CDD" id="cd00060">
    <property type="entry name" value="FHA"/>
    <property type="match status" value="1"/>
</dbReference>
<evidence type="ECO:0000313" key="7">
    <source>
        <dbReference type="EMBL" id="CAG9326575.1"/>
    </source>
</evidence>
<gene>
    <name evidence="7" type="ORF">BSTOLATCC_MIC41000</name>
</gene>
<dbReference type="EMBL" id="CAJZBQ010000040">
    <property type="protein sequence ID" value="CAG9326575.1"/>
    <property type="molecule type" value="Genomic_DNA"/>
</dbReference>
<dbReference type="InterPro" id="IPR008984">
    <property type="entry name" value="SMAD_FHA_dom_sf"/>
</dbReference>
<dbReference type="InterPro" id="IPR013083">
    <property type="entry name" value="Znf_RING/FYVE/PHD"/>
</dbReference>
<dbReference type="Gene3D" id="2.60.200.20">
    <property type="match status" value="1"/>
</dbReference>
<sequence length="476" mass="53465">MNFKAIIQASILTWEKDSNELFDYDSKSVSKSLIKTETPSFLLRNGDDLEFSSTFRSLAGTSGMKYILKVHLIDKNFAITPVSSVNGKKLRRDHFEKTWLVVRALKNSHSAKGYRLAEGDVIKLGKLKFRVKEISSTAVPGLETFSMSDMLSQNQSSEHSEEPPPSKIYKLPCRICLSESNDDDNPLIAPCKCDGTMKYIHIKCLQQCLRSKITSRYSDCSVSFVWKKLCCDLCKKEYPYKFILGQKVIELLDIPKPPGQYIILEGLCKDKTSNKSLHVVSLCSKSSIKIGRSQECDLRAQDISVSRTHAMLNYAAGHFYLEDSGGKFGTLIQIKRPISLAHKITIQAGRSIITFSMKKQFSIIPSCFRPISTMIDSYLTPQPEGNLPLLPYNTGIPLSVNNPYDLLESAGLCPHKPDEYSRTNNVLFEHKQLGLNSSYEDEEGTESGDSVEEVKLAISSDEEDENEEKRFDTSAI</sequence>
<evidence type="ECO:0000259" key="5">
    <source>
        <dbReference type="PROSITE" id="PS50006"/>
    </source>
</evidence>
<keyword evidence="2" id="KW-0863">Zinc-finger</keyword>
<dbReference type="PROSITE" id="PS50006">
    <property type="entry name" value="FHA_DOMAIN"/>
    <property type="match status" value="1"/>
</dbReference>
<dbReference type="Pfam" id="PF00498">
    <property type="entry name" value="FHA"/>
    <property type="match status" value="1"/>
</dbReference>
<dbReference type="InterPro" id="IPR011016">
    <property type="entry name" value="Znf_RING-CH"/>
</dbReference>
<feature type="compositionally biased region" description="Basic and acidic residues" evidence="4">
    <location>
        <begin position="467"/>
        <end position="476"/>
    </location>
</feature>
<dbReference type="PANTHER" id="PTHR46210:SF1">
    <property type="entry name" value="FHA DOMAIN-CONTAINING PROTEIN"/>
    <property type="match status" value="1"/>
</dbReference>
<dbReference type="SUPFAM" id="SSF49879">
    <property type="entry name" value="SMAD/FHA domain"/>
    <property type="match status" value="1"/>
</dbReference>
<feature type="domain" description="FHA" evidence="5">
    <location>
        <begin position="288"/>
        <end position="337"/>
    </location>
</feature>
<name>A0AAU9JJZ6_9CILI</name>
<feature type="compositionally biased region" description="Acidic residues" evidence="4">
    <location>
        <begin position="439"/>
        <end position="451"/>
    </location>
</feature>
<protein>
    <recommendedName>
        <fullName evidence="9">FHA domain-containing protein</fullName>
    </recommendedName>
</protein>
<reference evidence="7" key="1">
    <citation type="submission" date="2021-09" db="EMBL/GenBank/DDBJ databases">
        <authorList>
            <consortium name="AG Swart"/>
            <person name="Singh M."/>
            <person name="Singh A."/>
            <person name="Seah K."/>
            <person name="Emmerich C."/>
        </authorList>
    </citation>
    <scope>NUCLEOTIDE SEQUENCE</scope>
    <source>
        <strain evidence="7">ATCC30299</strain>
    </source>
</reference>
<dbReference type="Pfam" id="PF12906">
    <property type="entry name" value="RINGv"/>
    <property type="match status" value="1"/>
</dbReference>
<keyword evidence="3" id="KW-0862">Zinc</keyword>
<dbReference type="SMART" id="SM00240">
    <property type="entry name" value="FHA"/>
    <property type="match status" value="1"/>
</dbReference>
<evidence type="ECO:0000256" key="3">
    <source>
        <dbReference type="ARBA" id="ARBA00022833"/>
    </source>
</evidence>